<organism evidence="2 4">
    <name type="scientific">Paraburkholderia ginsengiterrae</name>
    <dbReference type="NCBI Taxonomy" id="1462993"/>
    <lineage>
        <taxon>Bacteria</taxon>
        <taxon>Pseudomonadati</taxon>
        <taxon>Pseudomonadota</taxon>
        <taxon>Betaproteobacteria</taxon>
        <taxon>Burkholderiales</taxon>
        <taxon>Burkholderiaceae</taxon>
        <taxon>Paraburkholderia</taxon>
    </lineage>
</organism>
<evidence type="ECO:0000313" key="2">
    <source>
        <dbReference type="EMBL" id="OAJ63286.1"/>
    </source>
</evidence>
<dbReference type="AlphaFoldDB" id="A0A1A9NBT6"/>
<dbReference type="Proteomes" id="UP000078116">
    <property type="component" value="Unassembled WGS sequence"/>
</dbReference>
<reference evidence="3 4" key="1">
    <citation type="submission" date="2016-04" db="EMBL/GenBank/DDBJ databases">
        <title>Reclassification of Paraburkholderia panaciterrae (Farh et al. 2015) Dobritsa &amp; Samadpour 2016 as a later homotypic synonym of Paraburkholderia ginsengiterrae (Farh et al. 2015) Dobritsa &amp; Samadpour 2016.</title>
        <authorList>
            <person name="Dobritsa A.P."/>
            <person name="Kutumbaka K."/>
            <person name="Samadpour M."/>
        </authorList>
    </citation>
    <scope>NUCLEOTIDE SEQUENCE [LARGE SCALE GENOMIC DNA]</scope>
    <source>
        <strain evidence="2 4">DCY85</strain>
        <strain evidence="1 3">DCY85-1</strain>
    </source>
</reference>
<evidence type="ECO:0000313" key="3">
    <source>
        <dbReference type="Proteomes" id="UP000077961"/>
    </source>
</evidence>
<name>A0A1A9NBT6_9BURK</name>
<dbReference type="EMBL" id="LXJZ01000140">
    <property type="protein sequence ID" value="OAJ59373.1"/>
    <property type="molecule type" value="Genomic_DNA"/>
</dbReference>
<evidence type="ECO:0000313" key="1">
    <source>
        <dbReference type="EMBL" id="OAJ59373.1"/>
    </source>
</evidence>
<sequence>MLRGLRTMVSCMTFDECHDVRTSQAGDLRIPRQAMLPQTLPSERGMANGKHARQPALLDQISFKILHNLFELVQCERWLGRHCIDLSKQTEQSDQCRTITEKSTSISATELLILVYRLLVDVVKLKPFACEPMTEVASHAKIAPCSLPTMSLSQQPCCEQIDMNSQRPFVKPFQHLGTVVIRFDGHAYSFPPE</sequence>
<comment type="caution">
    <text evidence="2">The sequence shown here is derived from an EMBL/GenBank/DDBJ whole genome shotgun (WGS) entry which is preliminary data.</text>
</comment>
<keyword evidence="3" id="KW-1185">Reference proteome</keyword>
<evidence type="ECO:0000313" key="4">
    <source>
        <dbReference type="Proteomes" id="UP000078116"/>
    </source>
</evidence>
<dbReference type="EMBL" id="LXKA01000132">
    <property type="protein sequence ID" value="OAJ63286.1"/>
    <property type="molecule type" value="Genomic_DNA"/>
</dbReference>
<proteinExistence type="predicted"/>
<protein>
    <submittedName>
        <fullName evidence="2">Uncharacterized protein</fullName>
    </submittedName>
</protein>
<accession>A0A1A9NBT6</accession>
<gene>
    <name evidence="1" type="ORF">A6V36_27385</name>
    <name evidence="2" type="ORF">A6V37_20530</name>
</gene>
<dbReference type="Proteomes" id="UP000077961">
    <property type="component" value="Unassembled WGS sequence"/>
</dbReference>